<keyword evidence="4 5" id="KW-0539">Nucleus</keyword>
<evidence type="ECO:0000259" key="8">
    <source>
        <dbReference type="PROSITE" id="PS50071"/>
    </source>
</evidence>
<dbReference type="CDD" id="cd00086">
    <property type="entry name" value="homeodomain"/>
    <property type="match status" value="1"/>
</dbReference>
<dbReference type="PROSITE" id="PS50071">
    <property type="entry name" value="HOMEOBOX_2"/>
    <property type="match status" value="1"/>
</dbReference>
<dbReference type="InterPro" id="IPR017970">
    <property type="entry name" value="Homeobox_CS"/>
</dbReference>
<dbReference type="GO" id="GO:0000977">
    <property type="term" value="F:RNA polymerase II transcription regulatory region sequence-specific DNA binding"/>
    <property type="evidence" value="ECO:0007669"/>
    <property type="project" value="TreeGrafter"/>
</dbReference>
<dbReference type="SUPFAM" id="SSF46689">
    <property type="entry name" value="Homeodomain-like"/>
    <property type="match status" value="1"/>
</dbReference>
<keyword evidence="3 5" id="KW-0371">Homeobox</keyword>
<dbReference type="InterPro" id="IPR050649">
    <property type="entry name" value="Paired_Homeobox_TFs"/>
</dbReference>
<dbReference type="Gene3D" id="1.10.10.60">
    <property type="entry name" value="Homeodomain-like"/>
    <property type="match status" value="1"/>
</dbReference>
<organism evidence="9 10">
    <name type="scientific">Sinocyclocheilus grahami</name>
    <name type="common">Dianchi golden-line fish</name>
    <name type="synonym">Barbus grahami</name>
    <dbReference type="NCBI Taxonomy" id="75366"/>
    <lineage>
        <taxon>Eukaryota</taxon>
        <taxon>Metazoa</taxon>
        <taxon>Chordata</taxon>
        <taxon>Craniata</taxon>
        <taxon>Vertebrata</taxon>
        <taxon>Euteleostomi</taxon>
        <taxon>Actinopterygii</taxon>
        <taxon>Neopterygii</taxon>
        <taxon>Teleostei</taxon>
        <taxon>Ostariophysi</taxon>
        <taxon>Cypriniformes</taxon>
        <taxon>Cyprinidae</taxon>
        <taxon>Cyprininae</taxon>
        <taxon>Sinocyclocheilus</taxon>
    </lineage>
</organism>
<dbReference type="InterPro" id="IPR001356">
    <property type="entry name" value="HD"/>
</dbReference>
<feature type="region of interest" description="Disordered" evidence="7">
    <location>
        <begin position="149"/>
        <end position="202"/>
    </location>
</feature>
<dbReference type="PANTHER" id="PTHR24329:SF340">
    <property type="entry name" value="ARISTALESS RELATED HOMEOBOX"/>
    <property type="match status" value="1"/>
</dbReference>
<accession>A0A672RQS3</accession>
<feature type="DNA-binding region" description="Homeobox" evidence="5">
    <location>
        <begin position="90"/>
        <end position="149"/>
    </location>
</feature>
<feature type="compositionally biased region" description="Polar residues" evidence="7">
    <location>
        <begin position="156"/>
        <end position="187"/>
    </location>
</feature>
<sequence>MSLYKQNVMEFSYLTSTADESGMDTGRTSSRSTEFSSCSQPFSFQYNRCNLGNTTSCHFIAPGSHQPSHYITVHHNLLAYERDVQERRKQRRVRTIFTSPQLKALERVFSQMHYPDIYTREELAQEIHLTEARVQVWFQNRRAKFRKQERAAPWIESSSKANSSPSHDSSKTMTVPDPDSTQPTLTRNPDHKQDNSSLREDQAGGGGVMVWGIFSWHTLGPLVPIEHHLNATAYLSIVADHVHPFMTTVYPSSDGYFQQDNAPCHKAQIISDWFLEHDNEFTLLNWPPFTRSQSNRAPLGFASWMCSRQICSNCVMLSCQYGPKSLRNVSNTLLNLCHEELRQF</sequence>
<evidence type="ECO:0000256" key="4">
    <source>
        <dbReference type="ARBA" id="ARBA00023242"/>
    </source>
</evidence>
<dbReference type="PANTHER" id="PTHR24329">
    <property type="entry name" value="HOMEOBOX PROTEIN ARISTALESS"/>
    <property type="match status" value="1"/>
</dbReference>
<evidence type="ECO:0000256" key="5">
    <source>
        <dbReference type="PROSITE-ProRule" id="PRU00108"/>
    </source>
</evidence>
<dbReference type="Gene3D" id="3.30.420.10">
    <property type="entry name" value="Ribonuclease H-like superfamily/Ribonuclease H"/>
    <property type="match status" value="1"/>
</dbReference>
<dbReference type="InterPro" id="IPR009057">
    <property type="entry name" value="Homeodomain-like_sf"/>
</dbReference>
<dbReference type="Proteomes" id="UP000472262">
    <property type="component" value="Unassembled WGS sequence"/>
</dbReference>
<feature type="domain" description="Homeobox" evidence="8">
    <location>
        <begin position="88"/>
        <end position="148"/>
    </location>
</feature>
<keyword evidence="2 5" id="KW-0238">DNA-binding</keyword>
<keyword evidence="10" id="KW-1185">Reference proteome</keyword>
<dbReference type="AlphaFoldDB" id="A0A672RQS3"/>
<feature type="compositionally biased region" description="Basic and acidic residues" evidence="7">
    <location>
        <begin position="188"/>
        <end position="202"/>
    </location>
</feature>
<dbReference type="InterPro" id="IPR036397">
    <property type="entry name" value="RNaseH_sf"/>
</dbReference>
<dbReference type="SMART" id="SM00389">
    <property type="entry name" value="HOX"/>
    <property type="match status" value="1"/>
</dbReference>
<evidence type="ECO:0000256" key="7">
    <source>
        <dbReference type="SAM" id="MobiDB-lite"/>
    </source>
</evidence>
<dbReference type="Ensembl" id="ENSSGRT00000097130.1">
    <property type="protein sequence ID" value="ENSSGRP00000091257.1"/>
    <property type="gene ID" value="ENSSGRG00000045762.1"/>
</dbReference>
<evidence type="ECO:0000256" key="6">
    <source>
        <dbReference type="RuleBase" id="RU000682"/>
    </source>
</evidence>
<evidence type="ECO:0000313" key="10">
    <source>
        <dbReference type="Proteomes" id="UP000472262"/>
    </source>
</evidence>
<dbReference type="GO" id="GO:0000981">
    <property type="term" value="F:DNA-binding transcription factor activity, RNA polymerase II-specific"/>
    <property type="evidence" value="ECO:0007669"/>
    <property type="project" value="InterPro"/>
</dbReference>
<reference evidence="9" key="2">
    <citation type="submission" date="2025-09" db="UniProtKB">
        <authorList>
            <consortium name="Ensembl"/>
        </authorList>
    </citation>
    <scope>IDENTIFICATION</scope>
</reference>
<dbReference type="FunFam" id="1.10.10.60:FF:000679">
    <property type="entry name" value="Homeobox protein aristaless"/>
    <property type="match status" value="1"/>
</dbReference>
<dbReference type="Pfam" id="PF00046">
    <property type="entry name" value="Homeodomain"/>
    <property type="match status" value="1"/>
</dbReference>
<dbReference type="InParanoid" id="A0A672RQS3"/>
<name>A0A672RQS3_SINGR</name>
<evidence type="ECO:0000256" key="2">
    <source>
        <dbReference type="ARBA" id="ARBA00023125"/>
    </source>
</evidence>
<evidence type="ECO:0000313" key="9">
    <source>
        <dbReference type="Ensembl" id="ENSSGRP00000091257.1"/>
    </source>
</evidence>
<protein>
    <submittedName>
        <fullName evidence="9">Paired like homeobox 2Ba</fullName>
    </submittedName>
</protein>
<reference evidence="9" key="1">
    <citation type="submission" date="2025-08" db="UniProtKB">
        <authorList>
            <consortium name="Ensembl"/>
        </authorList>
    </citation>
    <scope>IDENTIFICATION</scope>
</reference>
<comment type="subcellular location">
    <subcellularLocation>
        <location evidence="1 5 6">Nucleus</location>
    </subcellularLocation>
</comment>
<evidence type="ECO:0000256" key="3">
    <source>
        <dbReference type="ARBA" id="ARBA00023155"/>
    </source>
</evidence>
<dbReference type="PROSITE" id="PS00027">
    <property type="entry name" value="HOMEOBOX_1"/>
    <property type="match status" value="1"/>
</dbReference>
<dbReference type="GO" id="GO:0005634">
    <property type="term" value="C:nucleus"/>
    <property type="evidence" value="ECO:0007669"/>
    <property type="project" value="UniProtKB-SubCell"/>
</dbReference>
<proteinExistence type="predicted"/>
<evidence type="ECO:0000256" key="1">
    <source>
        <dbReference type="ARBA" id="ARBA00004123"/>
    </source>
</evidence>